<feature type="transmembrane region" description="Helical" evidence="1">
    <location>
        <begin position="85"/>
        <end position="107"/>
    </location>
</feature>
<dbReference type="STRING" id="334253.SAMN04487943_11055"/>
<dbReference type="OrthoDB" id="7205479at2"/>
<dbReference type="AlphaFoldDB" id="A0A1I4P4I8"/>
<keyword evidence="1" id="KW-0812">Transmembrane</keyword>
<dbReference type="EMBL" id="FOTR01000010">
    <property type="protein sequence ID" value="SFM22273.1"/>
    <property type="molecule type" value="Genomic_DNA"/>
</dbReference>
<dbReference type="InterPro" id="IPR007165">
    <property type="entry name" value="Phage_holin_4_2"/>
</dbReference>
<protein>
    <submittedName>
        <fullName evidence="2">Putative membrane protein</fullName>
    </submittedName>
</protein>
<sequence length="113" mass="12375">MRWILSLVFNALALMLIDYLFDGFIIDSFVVALIASVILAVLNAIVKPILVVLTLPITIITLGLFLLVINAVTLWLTQALLGDNFIIEGFGTAFIAAILFSIMNLVINKIVKD</sequence>
<dbReference type="RefSeq" id="WP_091484800.1">
    <property type="nucleotide sequence ID" value="NZ_FOTR01000010.1"/>
</dbReference>
<keyword evidence="3" id="KW-1185">Reference proteome</keyword>
<feature type="transmembrane region" description="Helical" evidence="1">
    <location>
        <begin position="49"/>
        <end position="73"/>
    </location>
</feature>
<dbReference type="Pfam" id="PF04020">
    <property type="entry name" value="Phage_holin_4_2"/>
    <property type="match status" value="1"/>
</dbReference>
<organism evidence="2 3">
    <name type="scientific">Gracilibacillus orientalis</name>
    <dbReference type="NCBI Taxonomy" id="334253"/>
    <lineage>
        <taxon>Bacteria</taxon>
        <taxon>Bacillati</taxon>
        <taxon>Bacillota</taxon>
        <taxon>Bacilli</taxon>
        <taxon>Bacillales</taxon>
        <taxon>Bacillaceae</taxon>
        <taxon>Gracilibacillus</taxon>
    </lineage>
</organism>
<evidence type="ECO:0000256" key="1">
    <source>
        <dbReference type="SAM" id="Phobius"/>
    </source>
</evidence>
<feature type="transmembrane region" description="Helical" evidence="1">
    <location>
        <begin position="23"/>
        <end position="42"/>
    </location>
</feature>
<gene>
    <name evidence="2" type="ORF">SAMN04487943_11055</name>
</gene>
<keyword evidence="1" id="KW-1133">Transmembrane helix</keyword>
<dbReference type="Proteomes" id="UP000198565">
    <property type="component" value="Unassembled WGS sequence"/>
</dbReference>
<evidence type="ECO:0000313" key="3">
    <source>
        <dbReference type="Proteomes" id="UP000198565"/>
    </source>
</evidence>
<reference evidence="3" key="1">
    <citation type="submission" date="2016-10" db="EMBL/GenBank/DDBJ databases">
        <authorList>
            <person name="Varghese N."/>
            <person name="Submissions S."/>
        </authorList>
    </citation>
    <scope>NUCLEOTIDE SEQUENCE [LARGE SCALE GENOMIC DNA]</scope>
    <source>
        <strain evidence="3">CGMCC 1.4250</strain>
    </source>
</reference>
<dbReference type="PANTHER" id="PTHR37309:SF1">
    <property type="entry name" value="SLR0284 PROTEIN"/>
    <property type="match status" value="1"/>
</dbReference>
<evidence type="ECO:0000313" key="2">
    <source>
        <dbReference type="EMBL" id="SFM22273.1"/>
    </source>
</evidence>
<dbReference type="PANTHER" id="PTHR37309">
    <property type="entry name" value="SLR0284 PROTEIN"/>
    <property type="match status" value="1"/>
</dbReference>
<name>A0A1I4P4I8_9BACI</name>
<accession>A0A1I4P4I8</accession>
<keyword evidence="1" id="KW-0472">Membrane</keyword>
<proteinExistence type="predicted"/>